<comment type="similarity">
    <text evidence="1 5 6">Belongs to the universal ribosomal protein uS9 family.</text>
</comment>
<proteinExistence type="inferred from homology"/>
<dbReference type="InterPro" id="IPR020574">
    <property type="entry name" value="Ribosomal_uS9_CS"/>
</dbReference>
<dbReference type="PANTHER" id="PTHR21569">
    <property type="entry name" value="RIBOSOMAL PROTEIN S9"/>
    <property type="match status" value="1"/>
</dbReference>
<dbReference type="GO" id="GO:0003735">
    <property type="term" value="F:structural constituent of ribosome"/>
    <property type="evidence" value="ECO:0007669"/>
    <property type="project" value="InterPro"/>
</dbReference>
<accession>A0A1F6MSJ6</accession>
<protein>
    <recommendedName>
        <fullName evidence="4 5">Small ribosomal subunit protein uS9</fullName>
    </recommendedName>
</protein>
<keyword evidence="3 5" id="KW-0687">Ribonucleoprotein</keyword>
<dbReference type="GO" id="GO:0005737">
    <property type="term" value="C:cytoplasm"/>
    <property type="evidence" value="ECO:0007669"/>
    <property type="project" value="UniProtKB-ARBA"/>
</dbReference>
<evidence type="ECO:0000256" key="4">
    <source>
        <dbReference type="ARBA" id="ARBA00035259"/>
    </source>
</evidence>
<dbReference type="GO" id="GO:0015935">
    <property type="term" value="C:small ribosomal subunit"/>
    <property type="evidence" value="ECO:0007669"/>
    <property type="project" value="TreeGrafter"/>
</dbReference>
<dbReference type="Proteomes" id="UP000178347">
    <property type="component" value="Unassembled WGS sequence"/>
</dbReference>
<evidence type="ECO:0000313" key="8">
    <source>
        <dbReference type="Proteomes" id="UP000178347"/>
    </source>
</evidence>
<dbReference type="NCBIfam" id="NF001099">
    <property type="entry name" value="PRK00132.1"/>
    <property type="match status" value="1"/>
</dbReference>
<reference evidence="7 8" key="1">
    <citation type="journal article" date="2016" name="Nat. Commun.">
        <title>Thousands of microbial genomes shed light on interconnected biogeochemical processes in an aquifer system.</title>
        <authorList>
            <person name="Anantharaman K."/>
            <person name="Brown C.T."/>
            <person name="Hug L.A."/>
            <person name="Sharon I."/>
            <person name="Castelle C.J."/>
            <person name="Probst A.J."/>
            <person name="Thomas B.C."/>
            <person name="Singh A."/>
            <person name="Wilkins M.J."/>
            <person name="Karaoz U."/>
            <person name="Brodie E.L."/>
            <person name="Williams K.H."/>
            <person name="Hubbard S.S."/>
            <person name="Banfield J.F."/>
        </authorList>
    </citation>
    <scope>NUCLEOTIDE SEQUENCE [LARGE SCALE GENOMIC DNA]</scope>
</reference>
<gene>
    <name evidence="5" type="primary">rpsI</name>
    <name evidence="7" type="ORF">A3G00_01785</name>
</gene>
<dbReference type="STRING" id="1798692.A3G00_01785"/>
<dbReference type="InterPro" id="IPR023035">
    <property type="entry name" value="Ribosomal_uS9_bac/plastid"/>
</dbReference>
<dbReference type="PROSITE" id="PS00360">
    <property type="entry name" value="RIBOSOMAL_S9"/>
    <property type="match status" value="1"/>
</dbReference>
<dbReference type="AlphaFoldDB" id="A0A1F6MSJ6"/>
<dbReference type="Pfam" id="PF00380">
    <property type="entry name" value="Ribosomal_S9"/>
    <property type="match status" value="1"/>
</dbReference>
<keyword evidence="2 5" id="KW-0689">Ribosomal protein</keyword>
<dbReference type="Gene3D" id="3.30.230.10">
    <property type="match status" value="1"/>
</dbReference>
<dbReference type="SUPFAM" id="SSF54211">
    <property type="entry name" value="Ribosomal protein S5 domain 2-like"/>
    <property type="match status" value="1"/>
</dbReference>
<comment type="caution">
    <text evidence="7">The sequence shown here is derived from an EMBL/GenBank/DDBJ whole genome shotgun (WGS) entry which is preliminary data.</text>
</comment>
<evidence type="ECO:0000256" key="3">
    <source>
        <dbReference type="ARBA" id="ARBA00023274"/>
    </source>
</evidence>
<dbReference type="HAMAP" id="MF_00532_B">
    <property type="entry name" value="Ribosomal_uS9_B"/>
    <property type="match status" value="1"/>
</dbReference>
<dbReference type="InterPro" id="IPR000754">
    <property type="entry name" value="Ribosomal_uS9"/>
</dbReference>
<dbReference type="GO" id="GO:0003723">
    <property type="term" value="F:RNA binding"/>
    <property type="evidence" value="ECO:0007669"/>
    <property type="project" value="TreeGrafter"/>
</dbReference>
<evidence type="ECO:0000256" key="5">
    <source>
        <dbReference type="HAMAP-Rule" id="MF_00532"/>
    </source>
</evidence>
<evidence type="ECO:0000256" key="1">
    <source>
        <dbReference type="ARBA" id="ARBA00005251"/>
    </source>
</evidence>
<dbReference type="FunFam" id="3.30.230.10:FF:000001">
    <property type="entry name" value="30S ribosomal protein S9"/>
    <property type="match status" value="1"/>
</dbReference>
<evidence type="ECO:0000256" key="6">
    <source>
        <dbReference type="RuleBase" id="RU003815"/>
    </source>
</evidence>
<dbReference type="PANTHER" id="PTHR21569:SF1">
    <property type="entry name" value="SMALL RIBOSOMAL SUBUNIT PROTEIN US9M"/>
    <property type="match status" value="1"/>
</dbReference>
<evidence type="ECO:0000313" key="7">
    <source>
        <dbReference type="EMBL" id="OGH74500.1"/>
    </source>
</evidence>
<dbReference type="GO" id="GO:0006412">
    <property type="term" value="P:translation"/>
    <property type="evidence" value="ECO:0007669"/>
    <property type="project" value="UniProtKB-UniRule"/>
</dbReference>
<organism evidence="7 8">
    <name type="scientific">Candidatus Magasanikbacteria bacterium RIFCSPLOWO2_12_FULL_43_12</name>
    <dbReference type="NCBI Taxonomy" id="1798692"/>
    <lineage>
        <taxon>Bacteria</taxon>
        <taxon>Candidatus Magasanikiibacteriota</taxon>
    </lineage>
</organism>
<name>A0A1F6MSJ6_9BACT</name>
<sequence>MVEKVEKKEVKQEDLIRTLGRRKTSTARVQLVLGKGEIIVNGKTLAGYFKIKYWIDKALSPLIAVGKEKSFDISVKVNGGGITSQAEAVRHGIARALEKWNKDFRAILKAEGFLTRDSRAKERKKFGLHRARRGHQWRKR</sequence>
<evidence type="ECO:0000256" key="2">
    <source>
        <dbReference type="ARBA" id="ARBA00022980"/>
    </source>
</evidence>
<dbReference type="InterPro" id="IPR020568">
    <property type="entry name" value="Ribosomal_Su5_D2-typ_SF"/>
</dbReference>
<dbReference type="EMBL" id="MFQN01000013">
    <property type="protein sequence ID" value="OGH74500.1"/>
    <property type="molecule type" value="Genomic_DNA"/>
</dbReference>
<dbReference type="InterPro" id="IPR014721">
    <property type="entry name" value="Ribsml_uS5_D2-typ_fold_subgr"/>
</dbReference>